<evidence type="ECO:0000259" key="2">
    <source>
        <dbReference type="PROSITE" id="PS50086"/>
    </source>
</evidence>
<dbReference type="GO" id="GO:0031267">
    <property type="term" value="F:small GTPase binding"/>
    <property type="evidence" value="ECO:0007669"/>
    <property type="project" value="TreeGrafter"/>
</dbReference>
<protein>
    <submittedName>
        <fullName evidence="3">Rab-GTPase-TBC domain-containing protein</fullName>
    </submittedName>
</protein>
<dbReference type="GO" id="GO:0005096">
    <property type="term" value="F:GTPase activator activity"/>
    <property type="evidence" value="ECO:0007669"/>
    <property type="project" value="TreeGrafter"/>
</dbReference>
<proteinExistence type="predicted"/>
<dbReference type="Pfam" id="PF00566">
    <property type="entry name" value="RabGAP-TBC"/>
    <property type="match status" value="1"/>
</dbReference>
<evidence type="ECO:0000313" key="4">
    <source>
        <dbReference type="Proteomes" id="UP000320762"/>
    </source>
</evidence>
<sequence>MESPTLAATELARDVAHLNIDFDIDDAFQDIDDDASGFSSDALRRDLDAHRTWIAESARTEEGDLEDEGVFTNGAPVHDDASVSTLELSDTPGSPSPHDSARFSQISLASSKSAAPSEEEGESSPVHEYPNVVIDVPSHKVTLSNESNGSASPPDSRSRSPPTEDAGADLPPLPSMKSNHTPKSSISTSPTTPTTPSSTVTAAAAAASAGPSTLPHSSSEPTRPAPEPSVPTHNKLQKVGHRPTKSTGPSTFEKVRSRTRPSFLPPKPRQEDDKHLADWQAMMRLSRQAAEKRRKALQERRNTRERAIEDSLHHWEKDILPDWRVVHRDPALRRMWWKGIPTKLRARMWQNAVGNALALSSDAYSPCVARARRALASGSFPPTTLAAIEADLATTLPSLHIFHQETGPLYGELKELLCAWVVARSDEGLGYTTGASRLAAMLLITMPAQQAFIVMRNLLERHCMRSFYGGEGSKDDVEAYYRIFDTLLADGMPKIYFNFKQHQISPASYLPGWLIPLFLDHLPFEACARLWDVILLEGDPFLFRAALGMLAVLEPRLFFPDRKELLDLLKGENKAALDIARRDGLPLDGGKYEIYGVDEETLWERIDSMNDWWKESTWKRLTQRELPDL</sequence>
<dbReference type="InterPro" id="IPR035969">
    <property type="entry name" value="Rab-GAP_TBC_sf"/>
</dbReference>
<dbReference type="PANTHER" id="PTHR47219:SF15">
    <property type="entry name" value="TBC1 DOMAIN FAMILY MEMBER 12 ISOFORM X1"/>
    <property type="match status" value="1"/>
</dbReference>
<organism evidence="3 4">
    <name type="scientific">Schizophyllum amplum</name>
    <dbReference type="NCBI Taxonomy" id="97359"/>
    <lineage>
        <taxon>Eukaryota</taxon>
        <taxon>Fungi</taxon>
        <taxon>Dikarya</taxon>
        <taxon>Basidiomycota</taxon>
        <taxon>Agaricomycotina</taxon>
        <taxon>Agaricomycetes</taxon>
        <taxon>Agaricomycetidae</taxon>
        <taxon>Agaricales</taxon>
        <taxon>Schizophyllaceae</taxon>
        <taxon>Schizophyllum</taxon>
    </lineage>
</organism>
<dbReference type="EMBL" id="VDMD01000004">
    <property type="protein sequence ID" value="TRM66060.1"/>
    <property type="molecule type" value="Genomic_DNA"/>
</dbReference>
<dbReference type="SMART" id="SM00164">
    <property type="entry name" value="TBC"/>
    <property type="match status" value="1"/>
</dbReference>
<feature type="compositionally biased region" description="Polar residues" evidence="1">
    <location>
        <begin position="82"/>
        <end position="93"/>
    </location>
</feature>
<dbReference type="AlphaFoldDB" id="A0A550CMN3"/>
<feature type="domain" description="Rab-GAP TBC" evidence="2">
    <location>
        <begin position="339"/>
        <end position="538"/>
    </location>
</feature>
<feature type="compositionally biased region" description="Low complexity" evidence="1">
    <location>
        <begin position="181"/>
        <end position="213"/>
    </location>
</feature>
<feature type="compositionally biased region" description="Basic residues" evidence="1">
    <location>
        <begin position="235"/>
        <end position="244"/>
    </location>
</feature>
<dbReference type="SUPFAM" id="SSF47923">
    <property type="entry name" value="Ypt/Rab-GAP domain of gyp1p"/>
    <property type="match status" value="2"/>
</dbReference>
<dbReference type="InterPro" id="IPR050302">
    <property type="entry name" value="Rab_GAP_TBC_domain"/>
</dbReference>
<keyword evidence="4" id="KW-1185">Reference proteome</keyword>
<dbReference type="InterPro" id="IPR000195">
    <property type="entry name" value="Rab-GAP-TBC_dom"/>
</dbReference>
<dbReference type="Proteomes" id="UP000320762">
    <property type="component" value="Unassembled WGS sequence"/>
</dbReference>
<feature type="region of interest" description="Disordered" evidence="1">
    <location>
        <begin position="57"/>
        <end position="273"/>
    </location>
</feature>
<accession>A0A550CMN3</accession>
<feature type="compositionally biased region" description="Polar residues" evidence="1">
    <location>
        <begin position="141"/>
        <end position="151"/>
    </location>
</feature>
<dbReference type="Gene3D" id="1.10.10.750">
    <property type="entry name" value="Ypt/Rab-GAP domain of gyp1p, domain 1"/>
    <property type="match status" value="1"/>
</dbReference>
<dbReference type="PANTHER" id="PTHR47219">
    <property type="entry name" value="RAB GTPASE-ACTIVATING PROTEIN 1-LIKE"/>
    <property type="match status" value="1"/>
</dbReference>
<evidence type="ECO:0000313" key="3">
    <source>
        <dbReference type="EMBL" id="TRM66060.1"/>
    </source>
</evidence>
<comment type="caution">
    <text evidence="3">The sequence shown here is derived from an EMBL/GenBank/DDBJ whole genome shotgun (WGS) entry which is preliminary data.</text>
</comment>
<name>A0A550CMN3_9AGAR</name>
<dbReference type="PROSITE" id="PS50086">
    <property type="entry name" value="TBC_RABGAP"/>
    <property type="match status" value="1"/>
</dbReference>
<gene>
    <name evidence="3" type="ORF">BD626DRAFT_486626</name>
</gene>
<dbReference type="STRING" id="97359.A0A550CMN3"/>
<dbReference type="Gene3D" id="1.10.8.270">
    <property type="entry name" value="putative rabgap domain of human tbc1 domain family member 14 like domains"/>
    <property type="match status" value="1"/>
</dbReference>
<reference evidence="3 4" key="1">
    <citation type="journal article" date="2019" name="New Phytol.">
        <title>Comparative genomics reveals unique wood-decay strategies and fruiting body development in the Schizophyllaceae.</title>
        <authorList>
            <person name="Almasi E."/>
            <person name="Sahu N."/>
            <person name="Krizsan K."/>
            <person name="Balint B."/>
            <person name="Kovacs G.M."/>
            <person name="Kiss B."/>
            <person name="Cseklye J."/>
            <person name="Drula E."/>
            <person name="Henrissat B."/>
            <person name="Nagy I."/>
            <person name="Chovatia M."/>
            <person name="Adam C."/>
            <person name="LaButti K."/>
            <person name="Lipzen A."/>
            <person name="Riley R."/>
            <person name="Grigoriev I.V."/>
            <person name="Nagy L.G."/>
        </authorList>
    </citation>
    <scope>NUCLEOTIDE SEQUENCE [LARGE SCALE GENOMIC DNA]</scope>
    <source>
        <strain evidence="3 4">NL-1724</strain>
    </source>
</reference>
<dbReference type="Gene3D" id="1.10.472.80">
    <property type="entry name" value="Ypt/Rab-GAP domain of gyp1p, domain 3"/>
    <property type="match status" value="1"/>
</dbReference>
<evidence type="ECO:0000256" key="1">
    <source>
        <dbReference type="SAM" id="MobiDB-lite"/>
    </source>
</evidence>
<dbReference type="OrthoDB" id="289721at2759"/>
<feature type="compositionally biased region" description="Low complexity" evidence="1">
    <location>
        <begin position="152"/>
        <end position="161"/>
    </location>
</feature>
<feature type="compositionally biased region" description="Low complexity" evidence="1">
    <location>
        <begin position="107"/>
        <end position="116"/>
    </location>
</feature>